<evidence type="ECO:0000313" key="2">
    <source>
        <dbReference type="EnsemblPlants" id="AET1Gv20728500.1"/>
    </source>
</evidence>
<dbReference type="Gramene" id="AET1Gv20728500.1">
    <property type="protein sequence ID" value="AET1Gv20728500.1"/>
    <property type="gene ID" value="AET1Gv20728500"/>
</dbReference>
<reference evidence="2" key="3">
    <citation type="journal article" date="2017" name="Nature">
        <title>Genome sequence of the progenitor of the wheat D genome Aegilops tauschii.</title>
        <authorList>
            <person name="Luo M.C."/>
            <person name="Gu Y.Q."/>
            <person name="Puiu D."/>
            <person name="Wang H."/>
            <person name="Twardziok S.O."/>
            <person name="Deal K.R."/>
            <person name="Huo N."/>
            <person name="Zhu T."/>
            <person name="Wang L."/>
            <person name="Wang Y."/>
            <person name="McGuire P.E."/>
            <person name="Liu S."/>
            <person name="Long H."/>
            <person name="Ramasamy R.K."/>
            <person name="Rodriguez J.C."/>
            <person name="Van S.L."/>
            <person name="Yuan L."/>
            <person name="Wang Z."/>
            <person name="Xia Z."/>
            <person name="Xiao L."/>
            <person name="Anderson O.D."/>
            <person name="Ouyang S."/>
            <person name="Liang Y."/>
            <person name="Zimin A.V."/>
            <person name="Pertea G."/>
            <person name="Qi P."/>
            <person name="Bennetzen J.L."/>
            <person name="Dai X."/>
            <person name="Dawson M.W."/>
            <person name="Muller H.G."/>
            <person name="Kugler K."/>
            <person name="Rivarola-Duarte L."/>
            <person name="Spannagl M."/>
            <person name="Mayer K.F.X."/>
            <person name="Lu F.H."/>
            <person name="Bevan M.W."/>
            <person name="Leroy P."/>
            <person name="Li P."/>
            <person name="You F.M."/>
            <person name="Sun Q."/>
            <person name="Liu Z."/>
            <person name="Lyons E."/>
            <person name="Wicker T."/>
            <person name="Salzberg S.L."/>
            <person name="Devos K.M."/>
            <person name="Dvorak J."/>
        </authorList>
    </citation>
    <scope>NUCLEOTIDE SEQUENCE [LARGE SCALE GENOMIC DNA]</scope>
    <source>
        <strain evidence="2">cv. AL8/78</strain>
    </source>
</reference>
<reference evidence="2" key="4">
    <citation type="submission" date="2019-03" db="UniProtKB">
        <authorList>
            <consortium name="EnsemblPlants"/>
        </authorList>
    </citation>
    <scope>IDENTIFICATION</scope>
</reference>
<name>A0A452ZDZ4_AEGTS</name>
<feature type="signal peptide" evidence="1">
    <location>
        <begin position="1"/>
        <end position="24"/>
    </location>
</feature>
<organism evidence="2 3">
    <name type="scientific">Aegilops tauschii subsp. strangulata</name>
    <name type="common">Goatgrass</name>
    <dbReference type="NCBI Taxonomy" id="200361"/>
    <lineage>
        <taxon>Eukaryota</taxon>
        <taxon>Viridiplantae</taxon>
        <taxon>Streptophyta</taxon>
        <taxon>Embryophyta</taxon>
        <taxon>Tracheophyta</taxon>
        <taxon>Spermatophyta</taxon>
        <taxon>Magnoliopsida</taxon>
        <taxon>Liliopsida</taxon>
        <taxon>Poales</taxon>
        <taxon>Poaceae</taxon>
        <taxon>BOP clade</taxon>
        <taxon>Pooideae</taxon>
        <taxon>Triticodae</taxon>
        <taxon>Triticeae</taxon>
        <taxon>Triticinae</taxon>
        <taxon>Aegilops</taxon>
    </lineage>
</organism>
<reference evidence="3" key="1">
    <citation type="journal article" date="2014" name="Science">
        <title>Ancient hybridizations among the ancestral genomes of bread wheat.</title>
        <authorList>
            <consortium name="International Wheat Genome Sequencing Consortium,"/>
            <person name="Marcussen T."/>
            <person name="Sandve S.R."/>
            <person name="Heier L."/>
            <person name="Spannagl M."/>
            <person name="Pfeifer M."/>
            <person name="Jakobsen K.S."/>
            <person name="Wulff B.B."/>
            <person name="Steuernagel B."/>
            <person name="Mayer K.F."/>
            <person name="Olsen O.A."/>
        </authorList>
    </citation>
    <scope>NUCLEOTIDE SEQUENCE [LARGE SCALE GENOMIC DNA]</scope>
    <source>
        <strain evidence="3">cv. AL8/78</strain>
    </source>
</reference>
<sequence length="76" mass="8248">MDKHAIRILALALLLHLTCYATIAQCRIIADMDSEKINLPNGLCGLQKLCSGDICYCCLANNTCYGSMVVCKSFCG</sequence>
<accession>A0A452ZDZ4</accession>
<keyword evidence="3" id="KW-1185">Reference proteome</keyword>
<dbReference type="Proteomes" id="UP000015105">
    <property type="component" value="Chromosome 1D"/>
</dbReference>
<dbReference type="EnsemblPlants" id="AET1Gv20728500.1">
    <property type="protein sequence ID" value="AET1Gv20728500.1"/>
    <property type="gene ID" value="AET1Gv20728500"/>
</dbReference>
<keyword evidence="1" id="KW-0732">Signal</keyword>
<dbReference type="AlphaFoldDB" id="A0A452ZDZ4"/>
<evidence type="ECO:0000313" key="3">
    <source>
        <dbReference type="Proteomes" id="UP000015105"/>
    </source>
</evidence>
<reference evidence="2" key="5">
    <citation type="journal article" date="2021" name="G3 (Bethesda)">
        <title>Aegilops tauschii genome assembly Aet v5.0 features greater sequence contiguity and improved annotation.</title>
        <authorList>
            <person name="Wang L."/>
            <person name="Zhu T."/>
            <person name="Rodriguez J.C."/>
            <person name="Deal K.R."/>
            <person name="Dubcovsky J."/>
            <person name="McGuire P.E."/>
            <person name="Lux T."/>
            <person name="Spannagl M."/>
            <person name="Mayer K.F.X."/>
            <person name="Baldrich P."/>
            <person name="Meyers B.C."/>
            <person name="Huo N."/>
            <person name="Gu Y.Q."/>
            <person name="Zhou H."/>
            <person name="Devos K.M."/>
            <person name="Bennetzen J.L."/>
            <person name="Unver T."/>
            <person name="Budak H."/>
            <person name="Gulick P.J."/>
            <person name="Galiba G."/>
            <person name="Kalapos B."/>
            <person name="Nelson D.R."/>
            <person name="Li P."/>
            <person name="You F.M."/>
            <person name="Luo M.C."/>
            <person name="Dvorak J."/>
        </authorList>
    </citation>
    <scope>NUCLEOTIDE SEQUENCE [LARGE SCALE GENOMIC DNA]</scope>
    <source>
        <strain evidence="2">cv. AL8/78</strain>
    </source>
</reference>
<protein>
    <submittedName>
        <fullName evidence="2">Uncharacterized protein</fullName>
    </submittedName>
</protein>
<feature type="chain" id="PRO_5019555330" evidence="1">
    <location>
        <begin position="25"/>
        <end position="76"/>
    </location>
</feature>
<evidence type="ECO:0000256" key="1">
    <source>
        <dbReference type="SAM" id="SignalP"/>
    </source>
</evidence>
<proteinExistence type="predicted"/>
<reference evidence="3" key="2">
    <citation type="journal article" date="2017" name="Nat. Plants">
        <title>The Aegilops tauschii genome reveals multiple impacts of transposons.</title>
        <authorList>
            <person name="Zhao G."/>
            <person name="Zou C."/>
            <person name="Li K."/>
            <person name="Wang K."/>
            <person name="Li T."/>
            <person name="Gao L."/>
            <person name="Zhang X."/>
            <person name="Wang H."/>
            <person name="Yang Z."/>
            <person name="Liu X."/>
            <person name="Jiang W."/>
            <person name="Mao L."/>
            <person name="Kong X."/>
            <person name="Jiao Y."/>
            <person name="Jia J."/>
        </authorList>
    </citation>
    <scope>NUCLEOTIDE SEQUENCE [LARGE SCALE GENOMIC DNA]</scope>
    <source>
        <strain evidence="3">cv. AL8/78</strain>
    </source>
</reference>